<proteinExistence type="predicted"/>
<evidence type="ECO:0000313" key="3">
    <source>
        <dbReference type="Proteomes" id="UP000324194"/>
    </source>
</evidence>
<organism evidence="2 3">
    <name type="scientific">Aquicella siphonis</name>
    <dbReference type="NCBI Taxonomy" id="254247"/>
    <lineage>
        <taxon>Bacteria</taxon>
        <taxon>Pseudomonadati</taxon>
        <taxon>Pseudomonadota</taxon>
        <taxon>Gammaproteobacteria</taxon>
        <taxon>Legionellales</taxon>
        <taxon>Coxiellaceae</taxon>
        <taxon>Aquicella</taxon>
    </lineage>
</organism>
<dbReference type="OrthoDB" id="5296580at2"/>
<evidence type="ECO:0000256" key="1">
    <source>
        <dbReference type="SAM" id="MobiDB-lite"/>
    </source>
</evidence>
<dbReference type="KEGG" id="asip:AQUSIP_23930"/>
<dbReference type="Gene3D" id="2.30.30.830">
    <property type="match status" value="1"/>
</dbReference>
<dbReference type="RefSeq" id="WP_148340468.1">
    <property type="nucleotide sequence ID" value="NZ_LR699120.1"/>
</dbReference>
<sequence length="168" mass="18539">MMRELKLDHILIVTTLTLLMSACGDNQRLRETQKFISLTKQKTLQEDNIEAANAQFALPKPVQYQPRGYHAPAGGNVAISKEGVTNPVLMYPVKSLQFVGTLTQDNRIYAYVMTPDGMIYLLKVGDVIGDKSGKIMKIDSGHIEIMEGSLPSSNNKSSGQLVTLELKD</sequence>
<gene>
    <name evidence="2" type="ORF">AQUSIP_23930</name>
</gene>
<protein>
    <recommendedName>
        <fullName evidence="4">Pilus assembly protein PilP</fullName>
    </recommendedName>
</protein>
<name>A0A5E4PLG1_9COXI</name>
<dbReference type="AlphaFoldDB" id="A0A5E4PLG1"/>
<dbReference type="InterPro" id="IPR007446">
    <property type="entry name" value="PilP"/>
</dbReference>
<dbReference type="EMBL" id="LR699120">
    <property type="protein sequence ID" value="VVC77066.1"/>
    <property type="molecule type" value="Genomic_DNA"/>
</dbReference>
<feature type="compositionally biased region" description="Polar residues" evidence="1">
    <location>
        <begin position="150"/>
        <end position="161"/>
    </location>
</feature>
<dbReference type="Proteomes" id="UP000324194">
    <property type="component" value="Chromosome 2"/>
</dbReference>
<dbReference type="PROSITE" id="PS51257">
    <property type="entry name" value="PROKAR_LIPOPROTEIN"/>
    <property type="match status" value="1"/>
</dbReference>
<accession>A0A5E4PLG1</accession>
<reference evidence="2 3" key="1">
    <citation type="submission" date="2019-08" db="EMBL/GenBank/DDBJ databases">
        <authorList>
            <person name="Guy L."/>
        </authorList>
    </citation>
    <scope>NUCLEOTIDE SEQUENCE [LARGE SCALE GENOMIC DNA]</scope>
    <source>
        <strain evidence="2 3">SGT-108</strain>
    </source>
</reference>
<feature type="region of interest" description="Disordered" evidence="1">
    <location>
        <begin position="149"/>
        <end position="168"/>
    </location>
</feature>
<keyword evidence="3" id="KW-1185">Reference proteome</keyword>
<dbReference type="Pfam" id="PF04351">
    <property type="entry name" value="PilP"/>
    <property type="match status" value="1"/>
</dbReference>
<evidence type="ECO:0000313" key="2">
    <source>
        <dbReference type="EMBL" id="VVC77066.1"/>
    </source>
</evidence>
<evidence type="ECO:0008006" key="4">
    <source>
        <dbReference type="Google" id="ProtNLM"/>
    </source>
</evidence>